<accession>A0ABR3EMG7</accession>
<sequence>MDPNSPDDLGNSLNKDREPMPSLDDSGGAAATAEVIVDPPQGGDPPLTSSSGTSPPVASSSKSKGKRPITRASSRKDLGATAGRDLAAVSDRLAAIEESTALIREHLDQIERTSDTNHATCLRLIADSHPDEPINPDLVRGYDALWQFESETRQKVQSLASSVASMMPRTDLQREFSEIRGLIASMQSSTPGPMPLLPPLPANPAPLVAPTQGSPVAPASNSAPSSLVTQQQPVHLPPAPPTVVSGAAVPSATPVMPRATPVTVPSAPSVPNTAAPAGLFDEPTNLFPQTRVKRALQIDDAPSGGPSKRANRSGWVEMGYTTSRDDPVTIAQYVAGKLHRDLTHNIENAVWCRKKKGWIKIRFTDRDWATSFVARLSAVDPGEDIARFSAFLVEDDGPAGR</sequence>
<feature type="region of interest" description="Disordered" evidence="1">
    <location>
        <begin position="187"/>
        <end position="225"/>
    </location>
</feature>
<organism evidence="2 3">
    <name type="scientific">Marasmius crinis-equi</name>
    <dbReference type="NCBI Taxonomy" id="585013"/>
    <lineage>
        <taxon>Eukaryota</taxon>
        <taxon>Fungi</taxon>
        <taxon>Dikarya</taxon>
        <taxon>Basidiomycota</taxon>
        <taxon>Agaricomycotina</taxon>
        <taxon>Agaricomycetes</taxon>
        <taxon>Agaricomycetidae</taxon>
        <taxon>Agaricales</taxon>
        <taxon>Marasmiineae</taxon>
        <taxon>Marasmiaceae</taxon>
        <taxon>Marasmius</taxon>
    </lineage>
</organism>
<name>A0ABR3EMG7_9AGAR</name>
<reference evidence="2 3" key="1">
    <citation type="submission" date="2024-02" db="EMBL/GenBank/DDBJ databases">
        <title>A draft genome for the cacao thread blight pathogen Marasmius crinis-equi.</title>
        <authorList>
            <person name="Cohen S.P."/>
            <person name="Baruah I.K."/>
            <person name="Amoako-Attah I."/>
            <person name="Bukari Y."/>
            <person name="Meinhardt L.W."/>
            <person name="Bailey B.A."/>
        </authorList>
    </citation>
    <scope>NUCLEOTIDE SEQUENCE [LARGE SCALE GENOMIC DNA]</scope>
    <source>
        <strain evidence="2 3">GH-76</strain>
    </source>
</reference>
<comment type="caution">
    <text evidence="2">The sequence shown here is derived from an EMBL/GenBank/DDBJ whole genome shotgun (WGS) entry which is preliminary data.</text>
</comment>
<feature type="compositionally biased region" description="Low complexity" evidence="1">
    <location>
        <begin position="205"/>
        <end position="225"/>
    </location>
</feature>
<feature type="compositionally biased region" description="Pro residues" evidence="1">
    <location>
        <begin position="192"/>
        <end position="204"/>
    </location>
</feature>
<gene>
    <name evidence="2" type="ORF">V5O48_017978</name>
</gene>
<proteinExistence type="predicted"/>
<dbReference type="Proteomes" id="UP001465976">
    <property type="component" value="Unassembled WGS sequence"/>
</dbReference>
<evidence type="ECO:0000256" key="1">
    <source>
        <dbReference type="SAM" id="MobiDB-lite"/>
    </source>
</evidence>
<keyword evidence="3" id="KW-1185">Reference proteome</keyword>
<feature type="compositionally biased region" description="Low complexity" evidence="1">
    <location>
        <begin position="44"/>
        <end position="62"/>
    </location>
</feature>
<dbReference type="EMBL" id="JBAHYK010003000">
    <property type="protein sequence ID" value="KAL0564079.1"/>
    <property type="molecule type" value="Genomic_DNA"/>
</dbReference>
<evidence type="ECO:0000313" key="2">
    <source>
        <dbReference type="EMBL" id="KAL0564079.1"/>
    </source>
</evidence>
<protein>
    <submittedName>
        <fullName evidence="2">Uncharacterized protein</fullName>
    </submittedName>
</protein>
<feature type="region of interest" description="Disordered" evidence="1">
    <location>
        <begin position="1"/>
        <end position="78"/>
    </location>
</feature>
<evidence type="ECO:0000313" key="3">
    <source>
        <dbReference type="Proteomes" id="UP001465976"/>
    </source>
</evidence>